<dbReference type="Pfam" id="PF13304">
    <property type="entry name" value="AAA_21"/>
    <property type="match status" value="1"/>
</dbReference>
<dbReference type="SUPFAM" id="SSF52540">
    <property type="entry name" value="P-loop containing nucleoside triphosphate hydrolases"/>
    <property type="match status" value="1"/>
</dbReference>
<dbReference type="InterPro" id="IPR051396">
    <property type="entry name" value="Bact_Antivir_Def_Nuclease"/>
</dbReference>
<dbReference type="Proteomes" id="UP000436822">
    <property type="component" value="Unassembled WGS sequence"/>
</dbReference>
<feature type="domain" description="ATPase AAA-type core" evidence="3">
    <location>
        <begin position="32"/>
        <end position="303"/>
    </location>
</feature>
<dbReference type="GO" id="GO:0005524">
    <property type="term" value="F:ATP binding"/>
    <property type="evidence" value="ECO:0007669"/>
    <property type="project" value="InterPro"/>
</dbReference>
<keyword evidence="5" id="KW-1185">Reference proteome</keyword>
<comment type="caution">
    <text evidence="4">The sequence shown here is derived from an EMBL/GenBank/DDBJ whole genome shotgun (WGS) entry which is preliminary data.</text>
</comment>
<gene>
    <name evidence="4" type="ORF">KIN_40590</name>
</gene>
<dbReference type="InterPro" id="IPR003959">
    <property type="entry name" value="ATPase_AAA_core"/>
</dbReference>
<feature type="compositionally biased region" description="Basic and acidic residues" evidence="2">
    <location>
        <begin position="140"/>
        <end position="149"/>
    </location>
</feature>
<dbReference type="PANTHER" id="PTHR43581">
    <property type="entry name" value="ATP/GTP PHOSPHATASE"/>
    <property type="match status" value="1"/>
</dbReference>
<evidence type="ECO:0000256" key="2">
    <source>
        <dbReference type="SAM" id="MobiDB-lite"/>
    </source>
</evidence>
<dbReference type="AlphaFoldDB" id="A0A6N6JLM9"/>
<evidence type="ECO:0000259" key="3">
    <source>
        <dbReference type="Pfam" id="PF13304"/>
    </source>
</evidence>
<feature type="region of interest" description="Disordered" evidence="2">
    <location>
        <begin position="140"/>
        <end position="159"/>
    </location>
</feature>
<name>A0A6N6JLM9_9RHOB</name>
<sequence>MFFTSIRLSNIRCFKDVFVDFDLPGGNNRKWTIFTGENGTGKSTILKSIGLVMAGSDALPELIGNPDDWIAMGAEQGEIVAEIETASGQKRKISLLIKRGEGLSKLIKRSSETLSLLNDALEHTNRSYLTIGFGASRRLSEPGLSDRGHSSSRNHPRARSMLSLFDPSATLNPLESWAMQLDYSTNGDGLDVIRAVLSDFLPEMKFSHIDKRKEALIFETEDGKVPLRSLSDGYQSVAAWVGDLLFQITNTFGDYKDPLSARGLLIIDEVDLHLHPKWQRRLLDFLEDRLPKMQLVVTTHSVVTAQQAPLGALHYCVRRDGDPMVELFDIDPGNLLLNQLIATEAFGQMSDESVQVEVAKNEYREIQRKENKTDADEARLRALSEVLGSRPLDEDAAVSLNEEQQILMKKILASQRE</sequence>
<dbReference type="OrthoDB" id="9789856at2"/>
<accession>A0A6N6JLM9</accession>
<feature type="coiled-coil region" evidence="1">
    <location>
        <begin position="349"/>
        <end position="376"/>
    </location>
</feature>
<dbReference type="RefSeq" id="WP_159810544.1">
    <property type="nucleotide sequence ID" value="NZ_BLJE01000007.1"/>
</dbReference>
<reference evidence="4 5" key="1">
    <citation type="submission" date="2019-12" db="EMBL/GenBank/DDBJ databases">
        <title>Litoreibacter badius sp. nov., a novel bacteriochlorophyll a-containing bacterium in the genus Litoreibacter.</title>
        <authorList>
            <person name="Kanamuro M."/>
            <person name="Takabe Y."/>
            <person name="Mori K."/>
            <person name="Takaichi S."/>
            <person name="Hanada S."/>
        </authorList>
    </citation>
    <scope>NUCLEOTIDE SEQUENCE [LARGE SCALE GENOMIC DNA]</scope>
    <source>
        <strain evidence="4 5">K6</strain>
    </source>
</reference>
<dbReference type="PANTHER" id="PTHR43581:SF2">
    <property type="entry name" value="EXCINUCLEASE ATPASE SUBUNIT"/>
    <property type="match status" value="1"/>
</dbReference>
<dbReference type="InterPro" id="IPR027417">
    <property type="entry name" value="P-loop_NTPase"/>
</dbReference>
<evidence type="ECO:0000256" key="1">
    <source>
        <dbReference type="SAM" id="Coils"/>
    </source>
</evidence>
<dbReference type="EMBL" id="BLJE01000007">
    <property type="protein sequence ID" value="GFE66985.1"/>
    <property type="molecule type" value="Genomic_DNA"/>
</dbReference>
<organism evidence="4 5">
    <name type="scientific">Litoreibacter roseus</name>
    <dbReference type="NCBI Taxonomy" id="2601869"/>
    <lineage>
        <taxon>Bacteria</taxon>
        <taxon>Pseudomonadati</taxon>
        <taxon>Pseudomonadota</taxon>
        <taxon>Alphaproteobacteria</taxon>
        <taxon>Rhodobacterales</taxon>
        <taxon>Roseobacteraceae</taxon>
        <taxon>Litoreibacter</taxon>
    </lineage>
</organism>
<dbReference type="GO" id="GO:0016887">
    <property type="term" value="F:ATP hydrolysis activity"/>
    <property type="evidence" value="ECO:0007669"/>
    <property type="project" value="InterPro"/>
</dbReference>
<evidence type="ECO:0000313" key="4">
    <source>
        <dbReference type="EMBL" id="GFE66985.1"/>
    </source>
</evidence>
<dbReference type="Gene3D" id="3.40.50.300">
    <property type="entry name" value="P-loop containing nucleotide triphosphate hydrolases"/>
    <property type="match status" value="2"/>
</dbReference>
<protein>
    <recommendedName>
        <fullName evidence="3">ATPase AAA-type core domain-containing protein</fullName>
    </recommendedName>
</protein>
<proteinExistence type="predicted"/>
<evidence type="ECO:0000313" key="5">
    <source>
        <dbReference type="Proteomes" id="UP000436822"/>
    </source>
</evidence>
<keyword evidence="1" id="KW-0175">Coiled coil</keyword>